<organism evidence="3 4">
    <name type="scientific">Streptomyces stelliscabiei</name>
    <dbReference type="NCBI Taxonomy" id="146820"/>
    <lineage>
        <taxon>Bacteria</taxon>
        <taxon>Bacillati</taxon>
        <taxon>Actinomycetota</taxon>
        <taxon>Actinomycetes</taxon>
        <taxon>Kitasatosporales</taxon>
        <taxon>Streptomycetaceae</taxon>
        <taxon>Streptomyces</taxon>
    </lineage>
</organism>
<reference evidence="3 4" key="1">
    <citation type="submission" date="2020-10" db="EMBL/GenBank/DDBJ databases">
        <title>Sequencing the genomes of 1000 actinobacteria strains.</title>
        <authorList>
            <person name="Klenk H.-P."/>
        </authorList>
    </citation>
    <scope>NUCLEOTIDE SEQUENCE [LARGE SCALE GENOMIC DNA]</scope>
    <source>
        <strain evidence="3 4">DSM 41803</strain>
    </source>
</reference>
<name>A0A8I0TSJ3_9ACTN</name>
<accession>A0A8I0TSJ3</accession>
<feature type="region of interest" description="Disordered" evidence="1">
    <location>
        <begin position="28"/>
        <end position="51"/>
    </location>
</feature>
<evidence type="ECO:0000313" key="3">
    <source>
        <dbReference type="EMBL" id="MBE1596318.1"/>
    </source>
</evidence>
<dbReference type="Proteomes" id="UP000629287">
    <property type="component" value="Unassembled WGS sequence"/>
</dbReference>
<keyword evidence="2" id="KW-0732">Signal</keyword>
<dbReference type="RefSeq" id="WP_179860148.1">
    <property type="nucleotide sequence ID" value="NZ_JADBGF010000001.1"/>
</dbReference>
<feature type="chain" id="PRO_5038512987" description="Lipoprotein" evidence="2">
    <location>
        <begin position="24"/>
        <end position="134"/>
    </location>
</feature>
<dbReference type="GeneID" id="86827040"/>
<dbReference type="EMBL" id="JADBGF010000001">
    <property type="protein sequence ID" value="MBE1596318.1"/>
    <property type="molecule type" value="Genomic_DNA"/>
</dbReference>
<keyword evidence="4" id="KW-1185">Reference proteome</keyword>
<dbReference type="AlphaFoldDB" id="A0A8I0TSJ3"/>
<gene>
    <name evidence="3" type="ORF">H4687_002447</name>
</gene>
<feature type="compositionally biased region" description="Low complexity" evidence="1">
    <location>
        <begin position="28"/>
        <end position="49"/>
    </location>
</feature>
<evidence type="ECO:0000256" key="1">
    <source>
        <dbReference type="SAM" id="MobiDB-lite"/>
    </source>
</evidence>
<feature type="signal peptide" evidence="2">
    <location>
        <begin position="1"/>
        <end position="23"/>
    </location>
</feature>
<comment type="caution">
    <text evidence="3">The sequence shown here is derived from an EMBL/GenBank/DDBJ whole genome shotgun (WGS) entry which is preliminary data.</text>
</comment>
<proteinExistence type="predicted"/>
<protein>
    <recommendedName>
        <fullName evidence="5">Lipoprotein</fullName>
    </recommendedName>
</protein>
<evidence type="ECO:0000256" key="2">
    <source>
        <dbReference type="SAM" id="SignalP"/>
    </source>
</evidence>
<sequence length="134" mass="14158">MATARASWPRVALGLAVLTGVLATGCAAPDTTGGPASARSGGSPSPSTTPREELCAKIVSYWSRQVLDSGTYGDYQSMGLSNGQYEILRAVVDAARAERRRTGPRAADRLIGRRARTDCETWYRSGGPGGGPWR</sequence>
<evidence type="ECO:0000313" key="4">
    <source>
        <dbReference type="Proteomes" id="UP000629287"/>
    </source>
</evidence>
<evidence type="ECO:0008006" key="5">
    <source>
        <dbReference type="Google" id="ProtNLM"/>
    </source>
</evidence>
<dbReference type="PROSITE" id="PS51257">
    <property type="entry name" value="PROKAR_LIPOPROTEIN"/>
    <property type="match status" value="1"/>
</dbReference>